<sequence>MNLIFFSIVLINFCSQSHEIVFFSVPYYQHFNSRSSTYEYRGKFFSHLKYLIRRVTLDFPEVPRKSILLKRELITYQNIVNDTRTDRRYLQVHINGKYKYIKLPSYHSVIEFDTYHGKKIFFCNRSPFKTFYEARKNCELLEQFNSLRTQHKHLGIDPLASKIWRHVWKDCYYKCFSQNHFKELKKKIFTELYMLKTFLHHSTIRYNKTMESIAQHHAILNARKNKPLVYDDEKSIVHEVATFASPPLASVQMNKWYNSYIEEKTDSYKVSKKESSQFFLLFSSHVRSVGIGAYLYRTKLSIVLTFI</sequence>
<dbReference type="Pfam" id="PF24100">
    <property type="entry name" value="DUF7381"/>
    <property type="match status" value="1"/>
</dbReference>
<name>A0A090LGD4_STRRB</name>
<dbReference type="CTD" id="36378949"/>
<evidence type="ECO:0000256" key="1">
    <source>
        <dbReference type="SAM" id="SignalP"/>
    </source>
</evidence>
<dbReference type="WBParaSite" id="SRAE_2000125300.1">
    <property type="protein sequence ID" value="SRAE_2000125300.1"/>
    <property type="gene ID" value="WBGene00261455"/>
</dbReference>
<feature type="chain" id="PRO_5015030736" evidence="1">
    <location>
        <begin position="20"/>
        <end position="307"/>
    </location>
</feature>
<feature type="signal peptide" evidence="1">
    <location>
        <begin position="1"/>
        <end position="19"/>
    </location>
</feature>
<accession>A0A090LGD4</accession>
<reference evidence="5" key="2">
    <citation type="submission" date="2020-12" db="UniProtKB">
        <authorList>
            <consortium name="WormBaseParasite"/>
        </authorList>
    </citation>
    <scope>IDENTIFICATION</scope>
</reference>
<dbReference type="InterPro" id="IPR055805">
    <property type="entry name" value="DUF7381"/>
</dbReference>
<evidence type="ECO:0000313" key="6">
    <source>
        <dbReference type="WormBase" id="SRAE_2000125300"/>
    </source>
</evidence>
<evidence type="ECO:0000313" key="5">
    <source>
        <dbReference type="WBParaSite" id="SRAE_2000125300.1"/>
    </source>
</evidence>
<gene>
    <name evidence="3 5 6" type="ORF">SRAE_2000125300</name>
</gene>
<evidence type="ECO:0000313" key="4">
    <source>
        <dbReference type="Proteomes" id="UP000035682"/>
    </source>
</evidence>
<reference evidence="3 4" key="1">
    <citation type="submission" date="2014-09" db="EMBL/GenBank/DDBJ databases">
        <authorList>
            <person name="Martin A.A."/>
        </authorList>
    </citation>
    <scope>NUCLEOTIDE SEQUENCE</scope>
    <source>
        <strain evidence="4">ED321</strain>
        <strain evidence="3">ED321 Heterogonic</strain>
    </source>
</reference>
<feature type="domain" description="DUF7381" evidence="2">
    <location>
        <begin position="21"/>
        <end position="139"/>
    </location>
</feature>
<dbReference type="GeneID" id="36378949"/>
<dbReference type="RefSeq" id="XP_024505785.1">
    <property type="nucleotide sequence ID" value="XM_024652182.1"/>
</dbReference>
<keyword evidence="1" id="KW-0732">Signal</keyword>
<organism evidence="3">
    <name type="scientific">Strongyloides ratti</name>
    <name type="common">Parasitic roundworm</name>
    <dbReference type="NCBI Taxonomy" id="34506"/>
    <lineage>
        <taxon>Eukaryota</taxon>
        <taxon>Metazoa</taxon>
        <taxon>Ecdysozoa</taxon>
        <taxon>Nematoda</taxon>
        <taxon>Chromadorea</taxon>
        <taxon>Rhabditida</taxon>
        <taxon>Tylenchina</taxon>
        <taxon>Panagrolaimomorpha</taxon>
        <taxon>Strongyloidoidea</taxon>
        <taxon>Strongyloididae</taxon>
        <taxon>Strongyloides</taxon>
    </lineage>
</organism>
<dbReference type="Proteomes" id="UP000035682">
    <property type="component" value="Unplaced"/>
</dbReference>
<dbReference type="AlphaFoldDB" id="A0A090LGD4"/>
<evidence type="ECO:0000259" key="2">
    <source>
        <dbReference type="Pfam" id="PF24100"/>
    </source>
</evidence>
<dbReference type="WormBase" id="SRAE_2000125300">
    <property type="protein sequence ID" value="SRP04184"/>
    <property type="gene ID" value="WBGene00261455"/>
</dbReference>
<evidence type="ECO:0000313" key="3">
    <source>
        <dbReference type="EMBL" id="CEF66585.1"/>
    </source>
</evidence>
<keyword evidence="4" id="KW-1185">Reference proteome</keyword>
<proteinExistence type="predicted"/>
<protein>
    <submittedName>
        <fullName evidence="5">CAP domain-containing protein</fullName>
    </submittedName>
</protein>
<dbReference type="EMBL" id="LN609529">
    <property type="protein sequence ID" value="CEF66585.1"/>
    <property type="molecule type" value="Genomic_DNA"/>
</dbReference>